<dbReference type="GO" id="GO:0016780">
    <property type="term" value="F:phosphotransferase activity, for other substituted phosphate groups"/>
    <property type="evidence" value="ECO:0007669"/>
    <property type="project" value="TreeGrafter"/>
</dbReference>
<evidence type="ECO:0000256" key="2">
    <source>
        <dbReference type="SAM" id="Phobius"/>
    </source>
</evidence>
<dbReference type="PANTHER" id="PTHR30576:SF10">
    <property type="entry name" value="SLL5057 PROTEIN"/>
    <property type="match status" value="1"/>
</dbReference>
<evidence type="ECO:0000256" key="1">
    <source>
        <dbReference type="ARBA" id="ARBA00006464"/>
    </source>
</evidence>
<comment type="similarity">
    <text evidence="1">Belongs to the bacterial sugar transferase family.</text>
</comment>
<proteinExistence type="inferred from homology"/>
<dbReference type="EMBL" id="JACHEB010000008">
    <property type="protein sequence ID" value="MBB5329965.1"/>
    <property type="molecule type" value="Genomic_DNA"/>
</dbReference>
<organism evidence="4 5">
    <name type="scientific">Tunturiibacter gelidiferens</name>
    <dbReference type="NCBI Taxonomy" id="3069689"/>
    <lineage>
        <taxon>Bacteria</taxon>
        <taxon>Pseudomonadati</taxon>
        <taxon>Acidobacteriota</taxon>
        <taxon>Terriglobia</taxon>
        <taxon>Terriglobales</taxon>
        <taxon>Acidobacteriaceae</taxon>
        <taxon>Tunturiibacter</taxon>
    </lineage>
</organism>
<dbReference type="Proteomes" id="UP000535182">
    <property type="component" value="Unassembled WGS sequence"/>
</dbReference>
<feature type="domain" description="Bacterial sugar transferase" evidence="3">
    <location>
        <begin position="181"/>
        <end position="374"/>
    </location>
</feature>
<keyword evidence="5" id="KW-1185">Reference proteome</keyword>
<name>A0A9X0U5E6_9BACT</name>
<reference evidence="4 5" key="1">
    <citation type="submission" date="2020-08" db="EMBL/GenBank/DDBJ databases">
        <title>Genomic Encyclopedia of Type Strains, Phase IV (KMG-V): Genome sequencing to study the core and pangenomes of soil and plant-associated prokaryotes.</title>
        <authorList>
            <person name="Whitman W."/>
        </authorList>
    </citation>
    <scope>NUCLEOTIDE SEQUENCE [LARGE SCALE GENOMIC DNA]</scope>
    <source>
        <strain evidence="4 5">X5P2</strain>
    </source>
</reference>
<gene>
    <name evidence="4" type="ORF">HDF14_003594</name>
</gene>
<dbReference type="RefSeq" id="WP_221304745.1">
    <property type="nucleotide sequence ID" value="NZ_JACHEB010000008.1"/>
</dbReference>
<evidence type="ECO:0000313" key="5">
    <source>
        <dbReference type="Proteomes" id="UP000535182"/>
    </source>
</evidence>
<dbReference type="AlphaFoldDB" id="A0A9X0U5E6"/>
<feature type="transmembrane region" description="Helical" evidence="2">
    <location>
        <begin position="183"/>
        <end position="207"/>
    </location>
</feature>
<keyword evidence="2" id="KW-0812">Transmembrane</keyword>
<evidence type="ECO:0000259" key="3">
    <source>
        <dbReference type="Pfam" id="PF02397"/>
    </source>
</evidence>
<comment type="caution">
    <text evidence="4">The sequence shown here is derived from an EMBL/GenBank/DDBJ whole genome shotgun (WGS) entry which is preliminary data.</text>
</comment>
<dbReference type="InterPro" id="IPR003362">
    <property type="entry name" value="Bact_transf"/>
</dbReference>
<evidence type="ECO:0000313" key="4">
    <source>
        <dbReference type="EMBL" id="MBB5329965.1"/>
    </source>
</evidence>
<accession>A0A9X0U5E6</accession>
<sequence>MATQKRALLPWIKNEPYEDDFANSFERRLEFALIQEAAFVQMLRFERRRTERSGKQFMLVLISGADFRGESSGMLISNLVNAISSTTRETDVLGWYERDVTLGLLMTEIGMVDPLTINTIIEKISVAAQTTVSPEKYRQLTLTYRVFPHDSSKPSDKDGDFVLYPDLSRRQASPRKGQIVKRVLDICGSLFAILAFLPAFAIIALLVKLTSNGPVLFCQKRVGRYGKEFQFYKFRTMSTDNDPRIHQEYVAKLIAGDISGSTGIYKLVNDPRITPLGRFLRKTSLDELPQFFNVLKNDMSLVGPRPPLPYEFERYQTWHKRRVLELKPGLTGLWQVEGRSRTTFDEMVRMDLRYAIQQSFWFDLKIILQTPSAMYSGRGAC</sequence>
<protein>
    <submittedName>
        <fullName evidence="4">Lipopolysaccharide/colanic/teichoic acid biosynthesis glycosyltransferase</fullName>
    </submittedName>
</protein>
<dbReference type="Pfam" id="PF02397">
    <property type="entry name" value="Bac_transf"/>
    <property type="match status" value="1"/>
</dbReference>
<keyword evidence="2" id="KW-0472">Membrane</keyword>
<keyword evidence="2" id="KW-1133">Transmembrane helix</keyword>
<dbReference type="PANTHER" id="PTHR30576">
    <property type="entry name" value="COLANIC BIOSYNTHESIS UDP-GLUCOSE LIPID CARRIER TRANSFERASE"/>
    <property type="match status" value="1"/>
</dbReference>